<dbReference type="Proteomes" id="UP001261871">
    <property type="component" value="Unassembled WGS sequence"/>
</dbReference>
<protein>
    <recommendedName>
        <fullName evidence="2">Putative cysteine ligase BshC</fullName>
        <ecNumber evidence="2">6.-.-.-</ecNumber>
    </recommendedName>
</protein>
<name>A0ABU1S5C8_9FLAO</name>
<evidence type="ECO:0000313" key="6">
    <source>
        <dbReference type="Proteomes" id="UP001261871"/>
    </source>
</evidence>
<dbReference type="EMBL" id="JAVDTX010000006">
    <property type="protein sequence ID" value="MDR6846183.1"/>
    <property type="molecule type" value="Genomic_DNA"/>
</dbReference>
<reference evidence="5 6" key="1">
    <citation type="submission" date="2023-07" db="EMBL/GenBank/DDBJ databases">
        <title>Sorghum-associated microbial communities from plants grown in Nebraska, USA.</title>
        <authorList>
            <person name="Schachtman D."/>
        </authorList>
    </citation>
    <scope>NUCLEOTIDE SEQUENCE [LARGE SCALE GENOMIC DNA]</scope>
    <source>
        <strain evidence="5 6">BE124</strain>
    </source>
</reference>
<dbReference type="RefSeq" id="WP_310008176.1">
    <property type="nucleotide sequence ID" value="NZ_JAVDTX010000006.1"/>
</dbReference>
<feature type="domain" description="Bacillithiol biosynthesis BshC N-terminal Rossmann-like" evidence="3">
    <location>
        <begin position="1"/>
        <end position="378"/>
    </location>
</feature>
<comment type="similarity">
    <text evidence="2">Belongs to the BshC family.</text>
</comment>
<dbReference type="InterPro" id="IPR055399">
    <property type="entry name" value="CC_BshC"/>
</dbReference>
<dbReference type="NCBIfam" id="TIGR03998">
    <property type="entry name" value="thiol_BshC"/>
    <property type="match status" value="1"/>
</dbReference>
<gene>
    <name evidence="2" type="primary">bshC</name>
    <name evidence="5" type="ORF">J2W95_002894</name>
</gene>
<dbReference type="Pfam" id="PF24850">
    <property type="entry name" value="CC_BshC"/>
    <property type="match status" value="1"/>
</dbReference>
<comment type="caution">
    <text evidence="5">The sequence shown here is derived from an EMBL/GenBank/DDBJ whole genome shotgun (WGS) entry which is preliminary data.</text>
</comment>
<dbReference type="InterPro" id="IPR055398">
    <property type="entry name" value="Rossmann-like_BshC"/>
</dbReference>
<dbReference type="EC" id="6.-.-.-" evidence="2"/>
<evidence type="ECO:0000313" key="5">
    <source>
        <dbReference type="EMBL" id="MDR6846183.1"/>
    </source>
</evidence>
<evidence type="ECO:0000259" key="3">
    <source>
        <dbReference type="Pfam" id="PF10079"/>
    </source>
</evidence>
<dbReference type="InterPro" id="IPR011199">
    <property type="entry name" value="Bacillithiol_biosynth_BshC"/>
</dbReference>
<evidence type="ECO:0000259" key="4">
    <source>
        <dbReference type="Pfam" id="PF24850"/>
    </source>
</evidence>
<evidence type="ECO:0000256" key="2">
    <source>
        <dbReference type="HAMAP-Rule" id="MF_01867"/>
    </source>
</evidence>
<dbReference type="Pfam" id="PF10079">
    <property type="entry name" value="Rossmann-like_BshC"/>
    <property type="match status" value="1"/>
</dbReference>
<organism evidence="5 6">
    <name type="scientific">Flavobacterium granuli</name>
    <dbReference type="NCBI Taxonomy" id="280093"/>
    <lineage>
        <taxon>Bacteria</taxon>
        <taxon>Pseudomonadati</taxon>
        <taxon>Bacteroidota</taxon>
        <taxon>Flavobacteriia</taxon>
        <taxon>Flavobacteriales</taxon>
        <taxon>Flavobacteriaceae</taxon>
        <taxon>Flavobacterium</taxon>
    </lineage>
</organism>
<feature type="domain" description="Bacillithiol biosynthesis BshC C-terminal coiled-coil" evidence="4">
    <location>
        <begin position="380"/>
        <end position="534"/>
    </location>
</feature>
<keyword evidence="1 2" id="KW-0436">Ligase</keyword>
<accession>A0ABU1S5C8</accession>
<sequence>MPTDCISYQNSGYFSPLMNDYLNQKEPTQLFYNRFPNLENFEEQIKEKKENFDCNSINNFNTKRSVLVTVLKNQYSKIPTSDLTKQNIEALASADTFTITTGHQLNLFSGPLYFLYKIISTINLTKELKTKYPSQNFVPIYWMATEDHDFEEINYFSFKGKKFNWNRESKGPVGRLSTEGLAEFLEIYALEIGSSTNANTIKKLFKDSYIKHDNLADATRFLANALFGASGLVILDADDQNLKRNFIPYIKEELLQQTSFKTVTETIEKLNDYFVQVNPREINLFFIEDDLRERIILENGIYKVNHTKIEFTETEILALLESNPEKFSPNVIMRPLYQEVILPNLCYIGGGGEIAYWLELKSFFASAKVTFPILLLRNSVLLATEKQNKKVDKLNLSWADLFTKQATLVNRITQKLSDFPIDFTEQKKALKKQFEMLLELANHTDKSFLGAVKAQETKQIKGLETLEKRLLIAQKRKYHDELKRIIDLQNELFPNQSLQERQANFSEFYLENGERLIPQIVSQLKPLEQNFNTIVLD</sequence>
<keyword evidence="6" id="KW-1185">Reference proteome</keyword>
<dbReference type="HAMAP" id="MF_01867">
    <property type="entry name" value="BshC"/>
    <property type="match status" value="1"/>
</dbReference>
<proteinExistence type="inferred from homology"/>
<evidence type="ECO:0000256" key="1">
    <source>
        <dbReference type="ARBA" id="ARBA00022598"/>
    </source>
</evidence>